<proteinExistence type="predicted"/>
<feature type="domain" description="Metallo-beta-lactamase" evidence="1">
    <location>
        <begin position="16"/>
        <end position="199"/>
    </location>
</feature>
<dbReference type="SUPFAM" id="SSF56281">
    <property type="entry name" value="Metallo-hydrolase/oxidoreductase"/>
    <property type="match status" value="1"/>
</dbReference>
<dbReference type="PANTHER" id="PTHR42951">
    <property type="entry name" value="METALLO-BETA-LACTAMASE DOMAIN-CONTAINING"/>
    <property type="match status" value="1"/>
</dbReference>
<evidence type="ECO:0000313" key="2">
    <source>
        <dbReference type="EMBL" id="CAK9251822.1"/>
    </source>
</evidence>
<dbReference type="Proteomes" id="UP001497444">
    <property type="component" value="Unassembled WGS sequence"/>
</dbReference>
<dbReference type="InterPro" id="IPR001279">
    <property type="entry name" value="Metallo-B-lactamas"/>
</dbReference>
<evidence type="ECO:0000313" key="3">
    <source>
        <dbReference type="Proteomes" id="UP001497444"/>
    </source>
</evidence>
<reference evidence="2" key="1">
    <citation type="submission" date="2024-02" db="EMBL/GenBank/DDBJ databases">
        <authorList>
            <consortium name="ELIXIR-Norway"/>
            <consortium name="Elixir Norway"/>
        </authorList>
    </citation>
    <scope>NUCLEOTIDE SEQUENCE</scope>
</reference>
<organism evidence="2 3">
    <name type="scientific">Sphagnum jensenii</name>
    <dbReference type="NCBI Taxonomy" id="128206"/>
    <lineage>
        <taxon>Eukaryota</taxon>
        <taxon>Viridiplantae</taxon>
        <taxon>Streptophyta</taxon>
        <taxon>Embryophyta</taxon>
        <taxon>Bryophyta</taxon>
        <taxon>Sphagnophytina</taxon>
        <taxon>Sphagnopsida</taxon>
        <taxon>Sphagnales</taxon>
        <taxon>Sphagnaceae</taxon>
        <taxon>Sphagnum</taxon>
    </lineage>
</organism>
<evidence type="ECO:0000259" key="1">
    <source>
        <dbReference type="SMART" id="SM00849"/>
    </source>
</evidence>
<protein>
    <recommendedName>
        <fullName evidence="1">Metallo-beta-lactamase domain-containing protein</fullName>
    </recommendedName>
</protein>
<dbReference type="Gene3D" id="3.60.15.10">
    <property type="entry name" value="Ribonuclease Z/Hydroxyacylglutathione hydrolase-like"/>
    <property type="match status" value="1"/>
</dbReference>
<comment type="caution">
    <text evidence="2">The sequence shown here is derived from an EMBL/GenBank/DDBJ whole genome shotgun (WGS) entry which is preliminary data.</text>
</comment>
<dbReference type="CDD" id="cd07721">
    <property type="entry name" value="yflN-like_MBL-fold"/>
    <property type="match status" value="1"/>
</dbReference>
<dbReference type="InterPro" id="IPR050855">
    <property type="entry name" value="NDM-1-like"/>
</dbReference>
<name>A0ABP0VCE7_9BRYO</name>
<gene>
    <name evidence="2" type="ORF">CSSPJE1EN1_LOCUS27200</name>
</gene>
<keyword evidence="3" id="KW-1185">Reference proteome</keyword>
<dbReference type="SMART" id="SM00849">
    <property type="entry name" value="Lactamase_B"/>
    <property type="match status" value="1"/>
</dbReference>
<dbReference type="EMBL" id="CAXAQS010000494">
    <property type="protein sequence ID" value="CAK9251822.1"/>
    <property type="molecule type" value="Genomic_DNA"/>
</dbReference>
<dbReference type="Pfam" id="PF00753">
    <property type="entry name" value="Lactamase_B"/>
    <property type="match status" value="1"/>
</dbReference>
<accession>A0ABP0VCE7</accession>
<dbReference type="InterPro" id="IPR036866">
    <property type="entry name" value="RibonucZ/Hydroxyglut_hydro"/>
</dbReference>
<sequence>MKQVTDTVYMFESTKSSRAFLVKLKNRMIIIDTSTPGKGTQMLAELTAGGMQASSITDILLTHHDADHIGSAAYLQAATGAKLWMHKKDIANTMGRKKRPLFKSFIGTFMKPELPEITGIIAANGEIVPGILAIQAPGHTPGHTVYLNDGVLFSGDAVKVKKDGTLRLLPGFLTADKKTALESMQAISQLNYTLICPAHQEPKHFTAL</sequence>